<evidence type="ECO:0000256" key="7">
    <source>
        <dbReference type="RuleBase" id="RU367102"/>
    </source>
</evidence>
<dbReference type="InterPro" id="IPR039455">
    <property type="entry name" value="EPFL"/>
</dbReference>
<keyword evidence="5 7" id="KW-0732">Signal</keyword>
<dbReference type="GO" id="GO:0010052">
    <property type="term" value="P:guard cell differentiation"/>
    <property type="evidence" value="ECO:0007669"/>
    <property type="project" value="UniProtKB-UniRule"/>
</dbReference>
<organism evidence="8 9">
    <name type="scientific">Parasponia andersonii</name>
    <name type="common">Sponia andersonii</name>
    <dbReference type="NCBI Taxonomy" id="3476"/>
    <lineage>
        <taxon>Eukaryota</taxon>
        <taxon>Viridiplantae</taxon>
        <taxon>Streptophyta</taxon>
        <taxon>Embryophyta</taxon>
        <taxon>Tracheophyta</taxon>
        <taxon>Spermatophyta</taxon>
        <taxon>Magnoliopsida</taxon>
        <taxon>eudicotyledons</taxon>
        <taxon>Gunneridae</taxon>
        <taxon>Pentapetalae</taxon>
        <taxon>rosids</taxon>
        <taxon>fabids</taxon>
        <taxon>Rosales</taxon>
        <taxon>Cannabaceae</taxon>
        <taxon>Parasponia</taxon>
    </lineage>
</organism>
<dbReference type="AlphaFoldDB" id="A0A2P5DND7"/>
<evidence type="ECO:0000256" key="2">
    <source>
        <dbReference type="ARBA" id="ARBA00008127"/>
    </source>
</evidence>
<protein>
    <recommendedName>
        <fullName evidence="7">Epidermal patterning factor-like protein</fullName>
    </recommendedName>
</protein>
<comment type="function">
    <text evidence="7">Controls stomatal patterning.</text>
</comment>
<evidence type="ECO:0000256" key="6">
    <source>
        <dbReference type="ARBA" id="ARBA00023157"/>
    </source>
</evidence>
<evidence type="ECO:0000256" key="1">
    <source>
        <dbReference type="ARBA" id="ARBA00004613"/>
    </source>
</evidence>
<keyword evidence="9" id="KW-1185">Reference proteome</keyword>
<comment type="similarity">
    <text evidence="2 7">Belongs to the plant cysteine rich small secretory peptide family. Epidermal patterning factor subfamily.</text>
</comment>
<dbReference type="PANTHER" id="PTHR33109:SF49">
    <property type="entry name" value="EPIDERMAL PATTERNING FACTOR-LIKE PROTEIN"/>
    <property type="match status" value="1"/>
</dbReference>
<reference evidence="9" key="1">
    <citation type="submission" date="2016-06" db="EMBL/GenBank/DDBJ databases">
        <title>Parallel loss of symbiosis genes in relatives of nitrogen-fixing non-legume Parasponia.</title>
        <authorList>
            <person name="Van Velzen R."/>
            <person name="Holmer R."/>
            <person name="Bu F."/>
            <person name="Rutten L."/>
            <person name="Van Zeijl A."/>
            <person name="Liu W."/>
            <person name="Santuari L."/>
            <person name="Cao Q."/>
            <person name="Sharma T."/>
            <person name="Shen D."/>
            <person name="Roswanjaya Y."/>
            <person name="Wardhani T."/>
            <person name="Kalhor M.S."/>
            <person name="Jansen J."/>
            <person name="Van den Hoogen J."/>
            <person name="Gungor B."/>
            <person name="Hartog M."/>
            <person name="Hontelez J."/>
            <person name="Verver J."/>
            <person name="Yang W.-C."/>
            <person name="Schijlen E."/>
            <person name="Repin R."/>
            <person name="Schilthuizen M."/>
            <person name="Schranz E."/>
            <person name="Heidstra R."/>
            <person name="Miyata K."/>
            <person name="Fedorova E."/>
            <person name="Kohlen W."/>
            <person name="Bisseling T."/>
            <person name="Smit S."/>
            <person name="Geurts R."/>
        </authorList>
    </citation>
    <scope>NUCLEOTIDE SEQUENCE [LARGE SCALE GENOMIC DNA]</scope>
    <source>
        <strain evidence="9">cv. WU1-14</strain>
    </source>
</reference>
<evidence type="ECO:0000256" key="5">
    <source>
        <dbReference type="ARBA" id="ARBA00022729"/>
    </source>
</evidence>
<dbReference type="Pfam" id="PF17181">
    <property type="entry name" value="EPF"/>
    <property type="match status" value="1"/>
</dbReference>
<keyword evidence="6" id="KW-1015">Disulfide bond</keyword>
<feature type="chain" id="PRO_5027155867" description="Epidermal patterning factor-like protein" evidence="7">
    <location>
        <begin position="27"/>
        <end position="109"/>
    </location>
</feature>
<sequence>MQQEATRRPRKLILALLMIITMLIHTCPVHTRCLQNSPSPSPANEMPKRVSHEKGRIGSSLVKLCNSKCNECEPCLPVEVSIRTMALEEKEYYYPQVWKCMCGYNIFSP</sequence>
<dbReference type="GO" id="GO:0005576">
    <property type="term" value="C:extracellular region"/>
    <property type="evidence" value="ECO:0007669"/>
    <property type="project" value="UniProtKB-SubCell"/>
</dbReference>
<keyword evidence="4 7" id="KW-0964">Secreted</keyword>
<dbReference type="EMBL" id="JXTB01000027">
    <property type="protein sequence ID" value="PON74805.1"/>
    <property type="molecule type" value="Genomic_DNA"/>
</dbReference>
<comment type="caution">
    <text evidence="8">The sequence shown here is derived from an EMBL/GenBank/DDBJ whole genome shotgun (WGS) entry which is preliminary data.</text>
</comment>
<keyword evidence="3 7" id="KW-0217">Developmental protein</keyword>
<accession>A0A2P5DND7</accession>
<comment type="subcellular location">
    <subcellularLocation>
        <location evidence="1 7">Secreted</location>
    </subcellularLocation>
</comment>
<evidence type="ECO:0000256" key="3">
    <source>
        <dbReference type="ARBA" id="ARBA00022473"/>
    </source>
</evidence>
<feature type="signal peptide" evidence="7">
    <location>
        <begin position="1"/>
        <end position="26"/>
    </location>
</feature>
<dbReference type="Proteomes" id="UP000237105">
    <property type="component" value="Unassembled WGS sequence"/>
</dbReference>
<evidence type="ECO:0000313" key="9">
    <source>
        <dbReference type="Proteomes" id="UP000237105"/>
    </source>
</evidence>
<evidence type="ECO:0000313" key="8">
    <source>
        <dbReference type="EMBL" id="PON74805.1"/>
    </source>
</evidence>
<evidence type="ECO:0000256" key="4">
    <source>
        <dbReference type="ARBA" id="ARBA00022525"/>
    </source>
</evidence>
<dbReference type="OrthoDB" id="1150370at2759"/>
<gene>
    <name evidence="8" type="ORF">PanWU01x14_048640</name>
</gene>
<name>A0A2P5DND7_PARAD</name>
<proteinExistence type="inferred from homology"/>
<dbReference type="PANTHER" id="PTHR33109">
    <property type="entry name" value="EPIDERMAL PATTERNING FACTOR-LIKE PROTEIN 4"/>
    <property type="match status" value="1"/>
</dbReference>